<protein>
    <recommendedName>
        <fullName evidence="3">Energy transducer TonB</fullName>
    </recommendedName>
</protein>
<reference evidence="1 2" key="1">
    <citation type="submission" date="2023-09" db="EMBL/GenBank/DDBJ databases">
        <authorList>
            <person name="Rey-Velasco X."/>
        </authorList>
    </citation>
    <scope>NUCLEOTIDE SEQUENCE [LARGE SCALE GENOMIC DNA]</scope>
    <source>
        <strain evidence="1 2">W431</strain>
    </source>
</reference>
<dbReference type="PROSITE" id="PS51257">
    <property type="entry name" value="PROKAR_LIPOPROTEIN"/>
    <property type="match status" value="1"/>
</dbReference>
<organism evidence="1 2">
    <name type="scientific">Thalassotalea castellviae</name>
    <dbReference type="NCBI Taxonomy" id="3075612"/>
    <lineage>
        <taxon>Bacteria</taxon>
        <taxon>Pseudomonadati</taxon>
        <taxon>Pseudomonadota</taxon>
        <taxon>Gammaproteobacteria</taxon>
        <taxon>Alteromonadales</taxon>
        <taxon>Colwelliaceae</taxon>
        <taxon>Thalassotalea</taxon>
    </lineage>
</organism>
<dbReference type="EMBL" id="JAVRIF010000014">
    <property type="protein sequence ID" value="MDT0605370.1"/>
    <property type="molecule type" value="Genomic_DNA"/>
</dbReference>
<proteinExistence type="predicted"/>
<keyword evidence="2" id="KW-1185">Reference proteome</keyword>
<evidence type="ECO:0000313" key="1">
    <source>
        <dbReference type="EMBL" id="MDT0605370.1"/>
    </source>
</evidence>
<comment type="caution">
    <text evidence="1">The sequence shown here is derived from an EMBL/GenBank/DDBJ whole genome shotgun (WGS) entry which is preliminary data.</text>
</comment>
<accession>A0ABU3A635</accession>
<dbReference type="Proteomes" id="UP001266357">
    <property type="component" value="Unassembled WGS sequence"/>
</dbReference>
<gene>
    <name evidence="1" type="ORF">RM573_17340</name>
</gene>
<sequence>MDKFILLVILLTVWLVGCSATKGPTFIGETVEIDSSELSQYWKYDSSKVIMLSGRPDWLPKGAGKASYFITIDSNGTEVSKELINSIPDGWITQKLLDKMPKQQYKPSETNLNKIPVKVKISSEVKRMG</sequence>
<dbReference type="RefSeq" id="WP_311585092.1">
    <property type="nucleotide sequence ID" value="NZ_JAVRIF010000014.1"/>
</dbReference>
<evidence type="ECO:0000313" key="2">
    <source>
        <dbReference type="Proteomes" id="UP001266357"/>
    </source>
</evidence>
<evidence type="ECO:0008006" key="3">
    <source>
        <dbReference type="Google" id="ProtNLM"/>
    </source>
</evidence>
<name>A0ABU3A635_9GAMM</name>